<dbReference type="InterPro" id="IPR045090">
    <property type="entry name" value="Pept_M3A_M3B"/>
</dbReference>
<dbReference type="GO" id="GO:0046872">
    <property type="term" value="F:metal ion binding"/>
    <property type="evidence" value="ECO:0007669"/>
    <property type="project" value="UniProtKB-UniRule"/>
</dbReference>
<dbReference type="Proteomes" id="UP000237347">
    <property type="component" value="Unassembled WGS sequence"/>
</dbReference>
<protein>
    <submittedName>
        <fullName evidence="9">Cytosolic oligopeptidase a</fullName>
    </submittedName>
</protein>
<keyword evidence="10" id="KW-1185">Reference proteome</keyword>
<evidence type="ECO:0000256" key="3">
    <source>
        <dbReference type="ARBA" id="ARBA00022801"/>
    </source>
</evidence>
<comment type="cofactor">
    <cofactor evidence="6">
        <name>Zn(2+)</name>
        <dbReference type="ChEBI" id="CHEBI:29105"/>
    </cofactor>
    <text evidence="6">Binds 1 zinc ion.</text>
</comment>
<dbReference type="PANTHER" id="PTHR11804:SF83">
    <property type="entry name" value="LD37516P"/>
    <property type="match status" value="1"/>
</dbReference>
<dbReference type="EMBL" id="PKMF04000568">
    <property type="protein sequence ID" value="KAK7825661.1"/>
    <property type="molecule type" value="Genomic_DNA"/>
</dbReference>
<dbReference type="InterPro" id="IPR001567">
    <property type="entry name" value="Pept_M3A_M3B_dom"/>
</dbReference>
<dbReference type="PANTHER" id="PTHR11804">
    <property type="entry name" value="PROTEASE M3 THIMET OLIGOPEPTIDASE-RELATED"/>
    <property type="match status" value="1"/>
</dbReference>
<evidence type="ECO:0000256" key="5">
    <source>
        <dbReference type="ARBA" id="ARBA00023049"/>
    </source>
</evidence>
<name>A0AAW0JH08_QUESU</name>
<feature type="domain" description="Peptidase M3A/M3B catalytic" evidence="8">
    <location>
        <begin position="10"/>
        <end position="148"/>
    </location>
</feature>
<evidence type="ECO:0000256" key="6">
    <source>
        <dbReference type="RuleBase" id="RU003435"/>
    </source>
</evidence>
<keyword evidence="2 6" id="KW-0479">Metal-binding</keyword>
<keyword evidence="1 6" id="KW-0645">Protease</keyword>
<dbReference type="SUPFAM" id="SSF55486">
    <property type="entry name" value="Metalloproteases ('zincins'), catalytic domain"/>
    <property type="match status" value="1"/>
</dbReference>
<dbReference type="GO" id="GO:0006508">
    <property type="term" value="P:proteolysis"/>
    <property type="evidence" value="ECO:0007669"/>
    <property type="project" value="UniProtKB-KW"/>
</dbReference>
<feature type="chain" id="PRO_5043642778" evidence="7">
    <location>
        <begin position="19"/>
        <end position="178"/>
    </location>
</feature>
<sequence length="178" mass="20122">MILRVILLHTSLWIHIYAKPPQKEDGTWTVGVFDRSSVMSRDGCFARLPIAHLVYNLIPPMGNIPSLLTFEEVVTVFHEFGHALQRMLTKQDDGLVSGVQGIVWDAVELSSLFMEKWCHHNDTLMTIGKHYNTKKSIPESLCTDLLKNVDLFRGLVPVWECTLNATANLKSPILPVKL</sequence>
<organism evidence="9 10">
    <name type="scientific">Quercus suber</name>
    <name type="common">Cork oak</name>
    <dbReference type="NCBI Taxonomy" id="58331"/>
    <lineage>
        <taxon>Eukaryota</taxon>
        <taxon>Viridiplantae</taxon>
        <taxon>Streptophyta</taxon>
        <taxon>Embryophyta</taxon>
        <taxon>Tracheophyta</taxon>
        <taxon>Spermatophyta</taxon>
        <taxon>Magnoliopsida</taxon>
        <taxon>eudicotyledons</taxon>
        <taxon>Gunneridae</taxon>
        <taxon>Pentapetalae</taxon>
        <taxon>rosids</taxon>
        <taxon>fabids</taxon>
        <taxon>Fagales</taxon>
        <taxon>Fagaceae</taxon>
        <taxon>Quercus</taxon>
    </lineage>
</organism>
<proteinExistence type="inferred from homology"/>
<dbReference type="Pfam" id="PF01432">
    <property type="entry name" value="Peptidase_M3"/>
    <property type="match status" value="1"/>
</dbReference>
<keyword evidence="4 6" id="KW-0862">Zinc</keyword>
<evidence type="ECO:0000313" key="10">
    <source>
        <dbReference type="Proteomes" id="UP000237347"/>
    </source>
</evidence>
<evidence type="ECO:0000313" key="9">
    <source>
        <dbReference type="EMBL" id="KAK7825661.1"/>
    </source>
</evidence>
<comment type="caution">
    <text evidence="9">The sequence shown here is derived from an EMBL/GenBank/DDBJ whole genome shotgun (WGS) entry which is preliminary data.</text>
</comment>
<comment type="similarity">
    <text evidence="6">Belongs to the peptidase M3 family.</text>
</comment>
<gene>
    <name evidence="9" type="primary">CYOP_3</name>
    <name evidence="9" type="ORF">CFP56_032943</name>
</gene>
<reference evidence="9 10" key="1">
    <citation type="journal article" date="2018" name="Sci. Data">
        <title>The draft genome sequence of cork oak.</title>
        <authorList>
            <person name="Ramos A.M."/>
            <person name="Usie A."/>
            <person name="Barbosa P."/>
            <person name="Barros P.M."/>
            <person name="Capote T."/>
            <person name="Chaves I."/>
            <person name="Simoes F."/>
            <person name="Abreu I."/>
            <person name="Carrasquinho I."/>
            <person name="Faro C."/>
            <person name="Guimaraes J.B."/>
            <person name="Mendonca D."/>
            <person name="Nobrega F."/>
            <person name="Rodrigues L."/>
            <person name="Saibo N.J.M."/>
            <person name="Varela M.C."/>
            <person name="Egas C."/>
            <person name="Matos J."/>
            <person name="Miguel C.M."/>
            <person name="Oliveira M.M."/>
            <person name="Ricardo C.P."/>
            <person name="Goncalves S."/>
        </authorList>
    </citation>
    <scope>NUCLEOTIDE SEQUENCE [LARGE SCALE GENOMIC DNA]</scope>
    <source>
        <strain evidence="10">cv. HL8</strain>
    </source>
</reference>
<keyword evidence="5 6" id="KW-0482">Metalloprotease</keyword>
<evidence type="ECO:0000259" key="8">
    <source>
        <dbReference type="Pfam" id="PF01432"/>
    </source>
</evidence>
<evidence type="ECO:0000256" key="4">
    <source>
        <dbReference type="ARBA" id="ARBA00022833"/>
    </source>
</evidence>
<dbReference type="GO" id="GO:0004222">
    <property type="term" value="F:metalloendopeptidase activity"/>
    <property type="evidence" value="ECO:0007669"/>
    <property type="project" value="InterPro"/>
</dbReference>
<dbReference type="AlphaFoldDB" id="A0AAW0JH08"/>
<feature type="signal peptide" evidence="7">
    <location>
        <begin position="1"/>
        <end position="18"/>
    </location>
</feature>
<evidence type="ECO:0000256" key="7">
    <source>
        <dbReference type="SAM" id="SignalP"/>
    </source>
</evidence>
<keyword evidence="7" id="KW-0732">Signal</keyword>
<evidence type="ECO:0000256" key="2">
    <source>
        <dbReference type="ARBA" id="ARBA00022723"/>
    </source>
</evidence>
<evidence type="ECO:0000256" key="1">
    <source>
        <dbReference type="ARBA" id="ARBA00022670"/>
    </source>
</evidence>
<accession>A0AAW0JH08</accession>
<keyword evidence="3 6" id="KW-0378">Hydrolase</keyword>
<dbReference type="GO" id="GO:0006518">
    <property type="term" value="P:peptide metabolic process"/>
    <property type="evidence" value="ECO:0007669"/>
    <property type="project" value="TreeGrafter"/>
</dbReference>
<dbReference type="Gene3D" id="1.10.1370.40">
    <property type="match status" value="1"/>
</dbReference>